<keyword evidence="3" id="KW-1185">Reference proteome</keyword>
<dbReference type="AlphaFoldDB" id="A0A1X2GRF0"/>
<protein>
    <submittedName>
        <fullName evidence="2">Arad-like aldolase/epimerase</fullName>
    </submittedName>
</protein>
<evidence type="ECO:0000313" key="2">
    <source>
        <dbReference type="EMBL" id="ORX59638.1"/>
    </source>
</evidence>
<comment type="caution">
    <text evidence="2">The sequence shown here is derived from an EMBL/GenBank/DDBJ whole genome shotgun (WGS) entry which is preliminary data.</text>
</comment>
<dbReference type="PANTHER" id="PTHR10672:SF3">
    <property type="entry name" value="PROTEIN HU-LI TAI SHAO"/>
    <property type="match status" value="1"/>
</dbReference>
<dbReference type="PANTHER" id="PTHR10672">
    <property type="entry name" value="ADDUCIN"/>
    <property type="match status" value="1"/>
</dbReference>
<dbReference type="SUPFAM" id="SSF53639">
    <property type="entry name" value="AraD/HMP-PK domain-like"/>
    <property type="match status" value="1"/>
</dbReference>
<dbReference type="EMBL" id="MCGT01000005">
    <property type="protein sequence ID" value="ORX59638.1"/>
    <property type="molecule type" value="Genomic_DNA"/>
</dbReference>
<evidence type="ECO:0000259" key="1">
    <source>
        <dbReference type="SMART" id="SM01007"/>
    </source>
</evidence>
<proteinExistence type="predicted"/>
<sequence length="293" mass="32729">MDNEQASQTAIFMRSKRAIVLTGSETEEEAKQALSQVVIIPRPPKFNNVHEQRVHMKQRLAAGFRLLAKYGWDEGVAGHATFRDPEYPDLFWVNPFGMYFGHIKASDLVLVDHEGSIVRGNRFVNKAAFVIHGSIHTARSDVVCAVHTHSMYGKTFSTFGRPLLPISQDACAFYDDHSVYDQFGGLVFDSEEGKRLVNALGPKNKALILQNHGLVTTGSSIESAFWFFVAMERCCQSQLLAEAAAVNGYRDLCVIPDETARRTWDTVGTQKAGYGQFMPMFDMIAQEQPDCLL</sequence>
<dbReference type="InterPro" id="IPR051017">
    <property type="entry name" value="Aldolase-II_Adducin_sf"/>
</dbReference>
<gene>
    <name evidence="2" type="ORF">DM01DRAFT_1333103</name>
</gene>
<dbReference type="Proteomes" id="UP000242146">
    <property type="component" value="Unassembled WGS sequence"/>
</dbReference>
<name>A0A1X2GRF0_9FUNG</name>
<dbReference type="GO" id="GO:0051015">
    <property type="term" value="F:actin filament binding"/>
    <property type="evidence" value="ECO:0007669"/>
    <property type="project" value="TreeGrafter"/>
</dbReference>
<dbReference type="InterPro" id="IPR036409">
    <property type="entry name" value="Aldolase_II/adducin_N_sf"/>
</dbReference>
<dbReference type="GO" id="GO:0005856">
    <property type="term" value="C:cytoskeleton"/>
    <property type="evidence" value="ECO:0007669"/>
    <property type="project" value="TreeGrafter"/>
</dbReference>
<dbReference type="OrthoDB" id="3238794at2759"/>
<reference evidence="2 3" key="1">
    <citation type="submission" date="2016-07" db="EMBL/GenBank/DDBJ databases">
        <title>Pervasive Adenine N6-methylation of Active Genes in Fungi.</title>
        <authorList>
            <consortium name="DOE Joint Genome Institute"/>
            <person name="Mondo S.J."/>
            <person name="Dannebaum R.O."/>
            <person name="Kuo R.C."/>
            <person name="Labutti K."/>
            <person name="Haridas S."/>
            <person name="Kuo A."/>
            <person name="Salamov A."/>
            <person name="Ahrendt S.R."/>
            <person name="Lipzen A."/>
            <person name="Sullivan W."/>
            <person name="Andreopoulos W.B."/>
            <person name="Clum A."/>
            <person name="Lindquist E."/>
            <person name="Daum C."/>
            <person name="Ramamoorthy G.K."/>
            <person name="Gryganskyi A."/>
            <person name="Culley D."/>
            <person name="Magnuson J.K."/>
            <person name="James T.Y."/>
            <person name="O'Malley M.A."/>
            <person name="Stajich J.E."/>
            <person name="Spatafora J.W."/>
            <person name="Visel A."/>
            <person name="Grigoriev I.V."/>
        </authorList>
    </citation>
    <scope>NUCLEOTIDE SEQUENCE [LARGE SCALE GENOMIC DNA]</scope>
    <source>
        <strain evidence="2 3">NRRL 3301</strain>
    </source>
</reference>
<dbReference type="Pfam" id="PF00596">
    <property type="entry name" value="Aldolase_II"/>
    <property type="match status" value="1"/>
</dbReference>
<accession>A0A1X2GRF0</accession>
<dbReference type="SMART" id="SM01007">
    <property type="entry name" value="Aldolase_II"/>
    <property type="match status" value="1"/>
</dbReference>
<evidence type="ECO:0000313" key="3">
    <source>
        <dbReference type="Proteomes" id="UP000242146"/>
    </source>
</evidence>
<dbReference type="Gene3D" id="3.40.225.10">
    <property type="entry name" value="Class II aldolase/adducin N-terminal domain"/>
    <property type="match status" value="1"/>
</dbReference>
<dbReference type="InterPro" id="IPR001303">
    <property type="entry name" value="Aldolase_II/adducin_N"/>
</dbReference>
<dbReference type="NCBIfam" id="NF004855">
    <property type="entry name" value="PRK06208.1"/>
    <property type="match status" value="1"/>
</dbReference>
<feature type="domain" description="Class II aldolase/adducin N-terminal" evidence="1">
    <location>
        <begin position="58"/>
        <end position="239"/>
    </location>
</feature>
<dbReference type="STRING" id="101127.A0A1X2GRF0"/>
<organism evidence="2 3">
    <name type="scientific">Hesseltinella vesiculosa</name>
    <dbReference type="NCBI Taxonomy" id="101127"/>
    <lineage>
        <taxon>Eukaryota</taxon>
        <taxon>Fungi</taxon>
        <taxon>Fungi incertae sedis</taxon>
        <taxon>Mucoromycota</taxon>
        <taxon>Mucoromycotina</taxon>
        <taxon>Mucoromycetes</taxon>
        <taxon>Mucorales</taxon>
        <taxon>Cunninghamellaceae</taxon>
        <taxon>Hesseltinella</taxon>
    </lineage>
</organism>
<dbReference type="FunFam" id="3.40.225.10:FF:000009">
    <property type="entry name" value="Class II aldolase/adducin N-terminal"/>
    <property type="match status" value="1"/>
</dbReference>